<comment type="caution">
    <text evidence="2">The sequence shown here is derived from an EMBL/GenBank/DDBJ whole genome shotgun (WGS) entry which is preliminary data.</text>
</comment>
<organism evidence="2 3">
    <name type="scientific">Planobispora longispora</name>
    <dbReference type="NCBI Taxonomy" id="28887"/>
    <lineage>
        <taxon>Bacteria</taxon>
        <taxon>Bacillati</taxon>
        <taxon>Actinomycetota</taxon>
        <taxon>Actinomycetes</taxon>
        <taxon>Streptosporangiales</taxon>
        <taxon>Streptosporangiaceae</taxon>
        <taxon>Planobispora</taxon>
    </lineage>
</organism>
<evidence type="ECO:0000313" key="2">
    <source>
        <dbReference type="EMBL" id="GIH75876.1"/>
    </source>
</evidence>
<dbReference type="EMBL" id="BOOH01000019">
    <property type="protein sequence ID" value="GIH75876.1"/>
    <property type="molecule type" value="Genomic_DNA"/>
</dbReference>
<gene>
    <name evidence="2" type="ORF">Plo01_23050</name>
</gene>
<name>A0A8J3RKK8_9ACTN</name>
<dbReference type="AlphaFoldDB" id="A0A8J3RKK8"/>
<accession>A0A8J3RKK8</accession>
<keyword evidence="3" id="KW-1185">Reference proteome</keyword>
<protein>
    <submittedName>
        <fullName evidence="2">Uncharacterized protein</fullName>
    </submittedName>
</protein>
<dbReference type="Proteomes" id="UP000616724">
    <property type="component" value="Unassembled WGS sequence"/>
</dbReference>
<evidence type="ECO:0000313" key="3">
    <source>
        <dbReference type="Proteomes" id="UP000616724"/>
    </source>
</evidence>
<reference evidence="2 3" key="1">
    <citation type="submission" date="2021-01" db="EMBL/GenBank/DDBJ databases">
        <title>Whole genome shotgun sequence of Planobispora longispora NBRC 13918.</title>
        <authorList>
            <person name="Komaki H."/>
            <person name="Tamura T."/>
        </authorList>
    </citation>
    <scope>NUCLEOTIDE SEQUENCE [LARGE SCALE GENOMIC DNA]</scope>
    <source>
        <strain evidence="2 3">NBRC 13918</strain>
    </source>
</reference>
<feature type="region of interest" description="Disordered" evidence="1">
    <location>
        <begin position="27"/>
        <end position="65"/>
    </location>
</feature>
<evidence type="ECO:0000256" key="1">
    <source>
        <dbReference type="SAM" id="MobiDB-lite"/>
    </source>
</evidence>
<sequence length="91" mass="10115">MRGWVRTHPTVPGPWTDIALSPVRLPHNRRASRTIDDLSRVPPPRNRRPLPRIPPPHSRKPAGDLVTGGLCEVGFPPGPVLRLSEGPARWD</sequence>
<proteinExistence type="predicted"/>